<proteinExistence type="predicted"/>
<keyword evidence="1" id="KW-0472">Membrane</keyword>
<keyword evidence="5" id="KW-1185">Reference proteome</keyword>
<keyword evidence="1" id="KW-0812">Transmembrane</keyword>
<accession>A0A2P2SX58</accession>
<dbReference type="CDD" id="cd08760">
    <property type="entry name" value="Cyt_b561_FRRS1_like"/>
    <property type="match status" value="1"/>
</dbReference>
<dbReference type="Proteomes" id="UP000091956">
    <property type="component" value="Unassembled WGS sequence"/>
</dbReference>
<dbReference type="SUPFAM" id="SSF49344">
    <property type="entry name" value="CBD9-like"/>
    <property type="match status" value="1"/>
</dbReference>
<dbReference type="PANTHER" id="PTHR47797:SF1">
    <property type="entry name" value="CYTOCHROME B561 DOMAIN-CONTAINING PROTEIN-RELATED"/>
    <property type="match status" value="1"/>
</dbReference>
<organism evidence="4 5">
    <name type="scientific">Pseudogymnoascus verrucosus</name>
    <dbReference type="NCBI Taxonomy" id="342668"/>
    <lineage>
        <taxon>Eukaryota</taxon>
        <taxon>Fungi</taxon>
        <taxon>Dikarya</taxon>
        <taxon>Ascomycota</taxon>
        <taxon>Pezizomycotina</taxon>
        <taxon>Leotiomycetes</taxon>
        <taxon>Thelebolales</taxon>
        <taxon>Thelebolaceae</taxon>
        <taxon>Pseudogymnoascus</taxon>
    </lineage>
</organism>
<feature type="domain" description="DOMON" evidence="3">
    <location>
        <begin position="41"/>
        <end position="158"/>
    </location>
</feature>
<feature type="transmembrane region" description="Helical" evidence="1">
    <location>
        <begin position="223"/>
        <end position="244"/>
    </location>
</feature>
<dbReference type="InterPro" id="IPR005018">
    <property type="entry name" value="DOMON_domain"/>
</dbReference>
<dbReference type="RefSeq" id="XP_018135180.2">
    <property type="nucleotide sequence ID" value="XM_018269722.2"/>
</dbReference>
<dbReference type="Pfam" id="PF16010">
    <property type="entry name" value="CDH-cyt"/>
    <property type="match status" value="1"/>
</dbReference>
<keyword evidence="1" id="KW-1133">Transmembrane helix</keyword>
<evidence type="ECO:0000256" key="2">
    <source>
        <dbReference type="SAM" id="SignalP"/>
    </source>
</evidence>
<reference evidence="4 5" key="1">
    <citation type="submission" date="2016-03" db="EMBL/GenBank/DDBJ databases">
        <title>Comparative genomics of Pseudogymnoascus destructans, the fungus causing white-nose syndrome of bats.</title>
        <authorList>
            <person name="Palmer J.M."/>
            <person name="Drees K.P."/>
            <person name="Foster J.T."/>
            <person name="Lindner D.L."/>
        </authorList>
    </citation>
    <scope>NUCLEOTIDE SEQUENCE [LARGE SCALE GENOMIC DNA]</scope>
    <source>
        <strain evidence="4 5">UAMH 10579</strain>
    </source>
</reference>
<feature type="transmembrane region" description="Helical" evidence="1">
    <location>
        <begin position="332"/>
        <end position="351"/>
    </location>
</feature>
<dbReference type="AlphaFoldDB" id="A0A2P2SX58"/>
<dbReference type="Gene3D" id="2.60.40.1210">
    <property type="entry name" value="Cellobiose dehydrogenase, cytochrome domain"/>
    <property type="match status" value="1"/>
</dbReference>
<dbReference type="PROSITE" id="PS50836">
    <property type="entry name" value="DOMON"/>
    <property type="match status" value="1"/>
</dbReference>
<dbReference type="PANTHER" id="PTHR47797">
    <property type="entry name" value="DEHYDROGENASE, PUTATIVE (AFU_ORTHOLOGUE AFUA_8G05805)-RELATED"/>
    <property type="match status" value="1"/>
</dbReference>
<evidence type="ECO:0000313" key="5">
    <source>
        <dbReference type="Proteomes" id="UP000091956"/>
    </source>
</evidence>
<dbReference type="EMBL" id="KV460206">
    <property type="protein sequence ID" value="OBU01448.2"/>
    <property type="molecule type" value="Genomic_DNA"/>
</dbReference>
<evidence type="ECO:0000259" key="3">
    <source>
        <dbReference type="PROSITE" id="PS50836"/>
    </source>
</evidence>
<protein>
    <recommendedName>
        <fullName evidence="3">DOMON domain-containing protein</fullName>
    </recommendedName>
</protein>
<evidence type="ECO:0000256" key="1">
    <source>
        <dbReference type="SAM" id="Phobius"/>
    </source>
</evidence>
<dbReference type="GeneID" id="28833576"/>
<sequence length="403" mass="43542">MILHCTMLPGIFPALALILALSTTPVRSDTPAASTVYIEETQTTFSINLPDNSTDVYFYFSSPAYSWVAIGAGSDMAGSLMMIMYSASGNQHVTISPRIATGNSEPTFTTDVQVEVLDGSSIQNDFFVMNALCRGCRSWNGGSLNLSTTAQPFIYAVGPNGVPISSDSQTAGLRRHDSFGHFTMNMVQATGPGGVPLASNITNGATLLGSLVKDGDKASKAHGFLMALVALVIIPFDVIIIGLFKWPLLHAFTGSFVLFLVLTAMGLGIYVSTEYNRSNHFDSAHQVIGFLSVGGLLVLASIGIYLRRMQKTADKSDQAGPKNSKFTSIHTWGARCIWLLLIINNGLGMQFAGTDRIIVIVYSLLAVAMALPMLLIYFCIFRRSRKRKEEEYNANGGFQLSDL</sequence>
<dbReference type="Gene3D" id="1.20.120.1770">
    <property type="match status" value="1"/>
</dbReference>
<feature type="transmembrane region" description="Helical" evidence="1">
    <location>
        <begin position="283"/>
        <end position="306"/>
    </location>
</feature>
<keyword evidence="2" id="KW-0732">Signal</keyword>
<evidence type="ECO:0000313" key="4">
    <source>
        <dbReference type="EMBL" id="OBU01448.2"/>
    </source>
</evidence>
<dbReference type="InterPro" id="IPR015920">
    <property type="entry name" value="Cellobiose_DH-like_cyt"/>
</dbReference>
<feature type="signal peptide" evidence="2">
    <location>
        <begin position="1"/>
        <end position="28"/>
    </location>
</feature>
<name>A0A2P2SX58_9PEZI</name>
<feature type="chain" id="PRO_5015104858" description="DOMON domain-containing protein" evidence="2">
    <location>
        <begin position="29"/>
        <end position="403"/>
    </location>
</feature>
<feature type="transmembrane region" description="Helical" evidence="1">
    <location>
        <begin position="357"/>
        <end position="380"/>
    </location>
</feature>
<dbReference type="CDD" id="cd09630">
    <property type="entry name" value="CDH_like_cytochrome"/>
    <property type="match status" value="1"/>
</dbReference>
<dbReference type="SMART" id="SM00664">
    <property type="entry name" value="DoH"/>
    <property type="match status" value="1"/>
</dbReference>
<gene>
    <name evidence="4" type="ORF">VE01_00190</name>
</gene>
<feature type="transmembrane region" description="Helical" evidence="1">
    <location>
        <begin position="251"/>
        <end position="271"/>
    </location>
</feature>
<reference evidence="5" key="2">
    <citation type="journal article" date="2018" name="Nat. Commun.">
        <title>Extreme sensitivity to ultraviolet light in the fungal pathogen causing white-nose syndrome of bats.</title>
        <authorList>
            <person name="Palmer J.M."/>
            <person name="Drees K.P."/>
            <person name="Foster J.T."/>
            <person name="Lindner D.L."/>
        </authorList>
    </citation>
    <scope>NUCLEOTIDE SEQUENCE [LARGE SCALE GENOMIC DNA]</scope>
    <source>
        <strain evidence="5">UAMH 10579</strain>
    </source>
</reference>